<dbReference type="GO" id="GO:0008757">
    <property type="term" value="F:S-adenosylmethionine-dependent methyltransferase activity"/>
    <property type="evidence" value="ECO:0007669"/>
    <property type="project" value="InterPro"/>
</dbReference>
<dbReference type="SUPFAM" id="SSF53335">
    <property type="entry name" value="S-adenosyl-L-methionine-dependent methyltransferases"/>
    <property type="match status" value="1"/>
</dbReference>
<dbReference type="InterPro" id="IPR029063">
    <property type="entry name" value="SAM-dependent_MTases_sf"/>
</dbReference>
<name>A0A1Y2K2H3_9PROT</name>
<evidence type="ECO:0000259" key="1">
    <source>
        <dbReference type="Pfam" id="PF08241"/>
    </source>
</evidence>
<dbReference type="GO" id="GO:0032259">
    <property type="term" value="P:methylation"/>
    <property type="evidence" value="ECO:0007669"/>
    <property type="project" value="UniProtKB-KW"/>
</dbReference>
<dbReference type="STRING" id="1434232.MAIT1_01825"/>
<evidence type="ECO:0000313" key="2">
    <source>
        <dbReference type="EMBL" id="OSM01786.1"/>
    </source>
</evidence>
<dbReference type="CDD" id="cd02440">
    <property type="entry name" value="AdoMet_MTases"/>
    <property type="match status" value="1"/>
</dbReference>
<reference evidence="2 3" key="1">
    <citation type="journal article" date="2016" name="BMC Genomics">
        <title>Combined genomic and structural analyses of a cultured magnetotactic bacterium reveals its niche adaptation to a dynamic environment.</title>
        <authorList>
            <person name="Araujo A.C."/>
            <person name="Morillo V."/>
            <person name="Cypriano J."/>
            <person name="Teixeira L.C."/>
            <person name="Leao P."/>
            <person name="Lyra S."/>
            <person name="Almeida L.G."/>
            <person name="Bazylinski D.A."/>
            <person name="Vasconcellos A.T."/>
            <person name="Abreu F."/>
            <person name="Lins U."/>
        </authorList>
    </citation>
    <scope>NUCLEOTIDE SEQUENCE [LARGE SCALE GENOMIC DNA]</scope>
    <source>
        <strain evidence="2 3">IT-1</strain>
    </source>
</reference>
<protein>
    <submittedName>
        <fullName evidence="2">Putative Type 11 methyltransferase</fullName>
    </submittedName>
</protein>
<dbReference type="Proteomes" id="UP000194003">
    <property type="component" value="Unassembled WGS sequence"/>
</dbReference>
<proteinExistence type="predicted"/>
<dbReference type="InterPro" id="IPR013216">
    <property type="entry name" value="Methyltransf_11"/>
</dbReference>
<dbReference type="Gene3D" id="3.40.50.150">
    <property type="entry name" value="Vaccinia Virus protein VP39"/>
    <property type="match status" value="1"/>
</dbReference>
<keyword evidence="2" id="KW-0808">Transferase</keyword>
<organism evidence="2 3">
    <name type="scientific">Magnetofaba australis IT-1</name>
    <dbReference type="NCBI Taxonomy" id="1434232"/>
    <lineage>
        <taxon>Bacteria</taxon>
        <taxon>Pseudomonadati</taxon>
        <taxon>Pseudomonadota</taxon>
        <taxon>Magnetococcia</taxon>
        <taxon>Magnetococcales</taxon>
        <taxon>Magnetococcaceae</taxon>
        <taxon>Magnetofaba</taxon>
    </lineage>
</organism>
<keyword evidence="2" id="KW-0489">Methyltransferase</keyword>
<dbReference type="EMBL" id="LVJN01000020">
    <property type="protein sequence ID" value="OSM01786.1"/>
    <property type="molecule type" value="Genomic_DNA"/>
</dbReference>
<evidence type="ECO:0000313" key="3">
    <source>
        <dbReference type="Proteomes" id="UP000194003"/>
    </source>
</evidence>
<dbReference type="Pfam" id="PF08241">
    <property type="entry name" value="Methyltransf_11"/>
    <property type="match status" value="1"/>
</dbReference>
<sequence>MAHFERLTAARTIQGRVLEVGAVPSDESLLCMKALSGATEKVGVNLLGPWEYADIHFIQANGNAMPMLEDASFDAVFCNATLHHDRYFWKTISEMKRVLKPGGRLFIGAPVYRERRGLWFRILRRIPLARDLTFTFAVHRCPKDYYRFGLDAVREVFMEGMEQVEICDVMTPPRMIAIGVKPLSAPTD</sequence>
<gene>
    <name evidence="2" type="ORF">MAIT1_01825</name>
</gene>
<keyword evidence="3" id="KW-1185">Reference proteome</keyword>
<dbReference type="AlphaFoldDB" id="A0A1Y2K2H3"/>
<feature type="domain" description="Methyltransferase type 11" evidence="1">
    <location>
        <begin position="47"/>
        <end position="107"/>
    </location>
</feature>
<accession>A0A1Y2K2H3</accession>
<comment type="caution">
    <text evidence="2">The sequence shown here is derived from an EMBL/GenBank/DDBJ whole genome shotgun (WGS) entry which is preliminary data.</text>
</comment>